<comment type="caution">
    <text evidence="2">The sequence shown here is derived from an EMBL/GenBank/DDBJ whole genome shotgun (WGS) entry which is preliminary data.</text>
</comment>
<dbReference type="InterPro" id="IPR000182">
    <property type="entry name" value="GNAT_dom"/>
</dbReference>
<evidence type="ECO:0000313" key="2">
    <source>
        <dbReference type="EMBL" id="MCB5161486.1"/>
    </source>
</evidence>
<organism evidence="2 3">
    <name type="scientific">Marinomonas algarum</name>
    <dbReference type="NCBI Taxonomy" id="2883105"/>
    <lineage>
        <taxon>Bacteria</taxon>
        <taxon>Pseudomonadati</taxon>
        <taxon>Pseudomonadota</taxon>
        <taxon>Gammaproteobacteria</taxon>
        <taxon>Oceanospirillales</taxon>
        <taxon>Oceanospirillaceae</taxon>
        <taxon>Marinomonas</taxon>
    </lineage>
</organism>
<reference evidence="2" key="1">
    <citation type="submission" date="2021-10" db="EMBL/GenBank/DDBJ databases">
        <title>Marinomonas pontica sp. nov., isolated from the Black Sea.</title>
        <authorList>
            <person name="Zhao L.-H."/>
            <person name="Xue J.-H."/>
        </authorList>
    </citation>
    <scope>NUCLEOTIDE SEQUENCE</scope>
    <source>
        <strain evidence="2">E8</strain>
    </source>
</reference>
<dbReference type="SUPFAM" id="SSF55729">
    <property type="entry name" value="Acyl-CoA N-acyltransferases (Nat)"/>
    <property type="match status" value="1"/>
</dbReference>
<keyword evidence="3" id="KW-1185">Reference proteome</keyword>
<proteinExistence type="predicted"/>
<feature type="domain" description="N-acetyltransferase" evidence="1">
    <location>
        <begin position="11"/>
        <end position="158"/>
    </location>
</feature>
<protein>
    <submittedName>
        <fullName evidence="2">GNAT family N-acetyltransferase</fullName>
    </submittedName>
</protein>
<dbReference type="AlphaFoldDB" id="A0A9X1LEH5"/>
<dbReference type="RefSeq" id="WP_226753863.1">
    <property type="nucleotide sequence ID" value="NZ_JAJATW010000007.1"/>
</dbReference>
<gene>
    <name evidence="2" type="ORF">LG368_06180</name>
</gene>
<sequence>MSSNLSSGNSVCLRVASLSDATRLLAWRNDPATRAASHHSGEIAFLDHLDWLQSSLAQPGRRRIWIAEKAGVPVGTCRADLRMDAQETTWELSWTVAPEARGQGVAHKMLTELLTTFDAHFIAQVKKDNLASIKVAQGLGFVLEREDNGVLLFAKNIGLFKVLD</sequence>
<dbReference type="Pfam" id="PF13302">
    <property type="entry name" value="Acetyltransf_3"/>
    <property type="match status" value="1"/>
</dbReference>
<evidence type="ECO:0000313" key="3">
    <source>
        <dbReference type="Proteomes" id="UP001139095"/>
    </source>
</evidence>
<accession>A0A9X1LEH5</accession>
<dbReference type="InterPro" id="IPR016181">
    <property type="entry name" value="Acyl_CoA_acyltransferase"/>
</dbReference>
<dbReference type="CDD" id="cd04301">
    <property type="entry name" value="NAT_SF"/>
    <property type="match status" value="1"/>
</dbReference>
<evidence type="ECO:0000259" key="1">
    <source>
        <dbReference type="PROSITE" id="PS51186"/>
    </source>
</evidence>
<name>A0A9X1LEH5_9GAMM</name>
<dbReference type="PROSITE" id="PS51186">
    <property type="entry name" value="GNAT"/>
    <property type="match status" value="1"/>
</dbReference>
<dbReference type="EMBL" id="JAJATW010000007">
    <property type="protein sequence ID" value="MCB5161486.1"/>
    <property type="molecule type" value="Genomic_DNA"/>
</dbReference>
<dbReference type="Gene3D" id="3.40.630.30">
    <property type="match status" value="1"/>
</dbReference>
<dbReference type="Proteomes" id="UP001139095">
    <property type="component" value="Unassembled WGS sequence"/>
</dbReference>
<dbReference type="GO" id="GO:0016747">
    <property type="term" value="F:acyltransferase activity, transferring groups other than amino-acyl groups"/>
    <property type="evidence" value="ECO:0007669"/>
    <property type="project" value="InterPro"/>
</dbReference>